<evidence type="ECO:0000313" key="1">
    <source>
        <dbReference type="EMBL" id="KAG0589171.1"/>
    </source>
</evidence>
<evidence type="ECO:0000313" key="2">
    <source>
        <dbReference type="Proteomes" id="UP000822688"/>
    </source>
</evidence>
<comment type="caution">
    <text evidence="1">The sequence shown here is derived from an EMBL/GenBank/DDBJ whole genome shotgun (WGS) entry which is preliminary data.</text>
</comment>
<dbReference type="EMBL" id="CM026421">
    <property type="protein sequence ID" value="KAG0589171.1"/>
    <property type="molecule type" value="Genomic_DNA"/>
</dbReference>
<sequence>MEGAAWASAVRSAQAKKECLFGVSFVLRRLELEGMGECSSVVCGCEHCEVGKTLHAPRVRDLSCLVTGHWSLVTGGGAVYDVRVHNLVSRVFGF</sequence>
<protein>
    <submittedName>
        <fullName evidence="1">Uncharacterized protein</fullName>
    </submittedName>
</protein>
<reference evidence="1" key="1">
    <citation type="submission" date="2020-06" db="EMBL/GenBank/DDBJ databases">
        <title>WGS assembly of Ceratodon purpureus strain R40.</title>
        <authorList>
            <person name="Carey S.B."/>
            <person name="Jenkins J."/>
            <person name="Shu S."/>
            <person name="Lovell J.T."/>
            <person name="Sreedasyam A."/>
            <person name="Maumus F."/>
            <person name="Tiley G.P."/>
            <person name="Fernandez-Pozo N."/>
            <person name="Barry K."/>
            <person name="Chen C."/>
            <person name="Wang M."/>
            <person name="Lipzen A."/>
            <person name="Daum C."/>
            <person name="Saski C.A."/>
            <person name="Payton A.C."/>
            <person name="Mcbreen J.C."/>
            <person name="Conrad R.E."/>
            <person name="Kollar L.M."/>
            <person name="Olsson S."/>
            <person name="Huttunen S."/>
            <person name="Landis J.B."/>
            <person name="Wickett N.J."/>
            <person name="Johnson M.G."/>
            <person name="Rensing S.A."/>
            <person name="Grimwood J."/>
            <person name="Schmutz J."/>
            <person name="Mcdaniel S.F."/>
        </authorList>
    </citation>
    <scope>NUCLEOTIDE SEQUENCE</scope>
    <source>
        <strain evidence="1">R40</strain>
    </source>
</reference>
<keyword evidence="2" id="KW-1185">Reference proteome</keyword>
<organism evidence="1 2">
    <name type="scientific">Ceratodon purpureus</name>
    <name type="common">Fire moss</name>
    <name type="synonym">Dicranum purpureum</name>
    <dbReference type="NCBI Taxonomy" id="3225"/>
    <lineage>
        <taxon>Eukaryota</taxon>
        <taxon>Viridiplantae</taxon>
        <taxon>Streptophyta</taxon>
        <taxon>Embryophyta</taxon>
        <taxon>Bryophyta</taxon>
        <taxon>Bryophytina</taxon>
        <taxon>Bryopsida</taxon>
        <taxon>Dicranidae</taxon>
        <taxon>Pseudoditrichales</taxon>
        <taxon>Ditrichaceae</taxon>
        <taxon>Ceratodon</taxon>
    </lineage>
</organism>
<gene>
    <name evidence="1" type="ORF">KC19_1G000800</name>
</gene>
<dbReference type="Proteomes" id="UP000822688">
    <property type="component" value="Chromosome 1"/>
</dbReference>
<dbReference type="AlphaFoldDB" id="A0A8T0J2S8"/>
<name>A0A8T0J2S8_CERPU</name>
<proteinExistence type="predicted"/>
<accession>A0A8T0J2S8</accession>